<dbReference type="GO" id="GO:0030288">
    <property type="term" value="C:outer membrane-bounded periplasmic space"/>
    <property type="evidence" value="ECO:0007669"/>
    <property type="project" value="TreeGrafter"/>
</dbReference>
<dbReference type="InterPro" id="IPR030678">
    <property type="entry name" value="Peptide/Ni-bd"/>
</dbReference>
<dbReference type="PANTHER" id="PTHR30290">
    <property type="entry name" value="PERIPLASMIC BINDING COMPONENT OF ABC TRANSPORTER"/>
    <property type="match status" value="1"/>
</dbReference>
<evidence type="ECO:0000256" key="5">
    <source>
        <dbReference type="SAM" id="SignalP"/>
    </source>
</evidence>
<protein>
    <submittedName>
        <fullName evidence="7">Periplasmic substrate-binding component of an ABC superfamily oligopeptide transporter</fullName>
    </submittedName>
</protein>
<accession>A0A085AGE5</accession>
<dbReference type="CDD" id="cd08504">
    <property type="entry name" value="PBP2_OppA"/>
    <property type="match status" value="1"/>
</dbReference>
<feature type="signal peptide" evidence="5">
    <location>
        <begin position="1"/>
        <end position="27"/>
    </location>
</feature>
<dbReference type="Gene3D" id="3.90.76.10">
    <property type="entry name" value="Dipeptide-binding Protein, Domain 1"/>
    <property type="match status" value="1"/>
</dbReference>
<dbReference type="GO" id="GO:0015833">
    <property type="term" value="P:peptide transport"/>
    <property type="evidence" value="ECO:0007669"/>
    <property type="project" value="TreeGrafter"/>
</dbReference>
<dbReference type="EMBL" id="JMTB01000042">
    <property type="protein sequence ID" value="KFC09290.1"/>
    <property type="molecule type" value="Genomic_DNA"/>
</dbReference>
<evidence type="ECO:0000313" key="7">
    <source>
        <dbReference type="EMBL" id="KFC09290.1"/>
    </source>
</evidence>
<comment type="subcellular location">
    <subcellularLocation>
        <location evidence="1">Cell envelope</location>
    </subcellularLocation>
</comment>
<dbReference type="SUPFAM" id="SSF53850">
    <property type="entry name" value="Periplasmic binding protein-like II"/>
    <property type="match status" value="1"/>
</dbReference>
<dbReference type="AlphaFoldDB" id="A0A085AGE5"/>
<gene>
    <name evidence="7" type="ORF">GTGU_01016</name>
</gene>
<feature type="domain" description="Solute-binding protein family 5" evidence="6">
    <location>
        <begin position="82"/>
        <end position="461"/>
    </location>
</feature>
<dbReference type="Pfam" id="PF00496">
    <property type="entry name" value="SBP_bac_5"/>
    <property type="match status" value="1"/>
</dbReference>
<dbReference type="Gene3D" id="3.40.190.10">
    <property type="entry name" value="Periplasmic binding protein-like II"/>
    <property type="match status" value="1"/>
</dbReference>
<evidence type="ECO:0000313" key="8">
    <source>
        <dbReference type="Proteomes" id="UP000028630"/>
    </source>
</evidence>
<reference evidence="8" key="1">
    <citation type="submission" date="2014-05" db="EMBL/GenBank/DDBJ databases">
        <title>ATOL: Assembling a taxonomically balanced genome-scale reconstruction of the evolutionary history of the Enterobacteriaceae.</title>
        <authorList>
            <person name="Plunkett G. III"/>
            <person name="Neeno-Eckwall E.C."/>
            <person name="Glasner J.D."/>
            <person name="Perna N.T."/>
        </authorList>
    </citation>
    <scope>NUCLEOTIDE SEQUENCE [LARGE SCALE GENOMIC DNA]</scope>
    <source>
        <strain evidence="8">ATCC 49490</strain>
    </source>
</reference>
<dbReference type="FunFam" id="3.10.105.10:FF:000001">
    <property type="entry name" value="Oligopeptide ABC transporter, oligopeptide-binding protein"/>
    <property type="match status" value="1"/>
</dbReference>
<evidence type="ECO:0000256" key="2">
    <source>
        <dbReference type="ARBA" id="ARBA00005695"/>
    </source>
</evidence>
<comment type="similarity">
    <text evidence="2">Belongs to the bacterial solute-binding protein 5 family.</text>
</comment>
<keyword evidence="4 5" id="KW-0732">Signal</keyword>
<comment type="caution">
    <text evidence="7">The sequence shown here is derived from an EMBL/GenBank/DDBJ whole genome shotgun (WGS) entry which is preliminary data.</text>
</comment>
<feature type="chain" id="PRO_5001786443" evidence="5">
    <location>
        <begin position="28"/>
        <end position="542"/>
    </location>
</feature>
<dbReference type="Gene3D" id="3.10.105.10">
    <property type="entry name" value="Dipeptide-binding Protein, Domain 3"/>
    <property type="match status" value="1"/>
</dbReference>
<organism evidence="7 8">
    <name type="scientific">Trabulsiella guamensis ATCC 49490</name>
    <dbReference type="NCBI Taxonomy" id="1005994"/>
    <lineage>
        <taxon>Bacteria</taxon>
        <taxon>Pseudomonadati</taxon>
        <taxon>Pseudomonadota</taxon>
        <taxon>Gammaproteobacteria</taxon>
        <taxon>Enterobacterales</taxon>
        <taxon>Enterobacteriaceae</taxon>
        <taxon>Trabulsiella</taxon>
    </lineage>
</organism>
<proteinExistence type="inferred from homology"/>
<dbReference type="InterPro" id="IPR039424">
    <property type="entry name" value="SBP_5"/>
</dbReference>
<dbReference type="OrthoDB" id="9801912at2"/>
<evidence type="ECO:0000256" key="4">
    <source>
        <dbReference type="ARBA" id="ARBA00022729"/>
    </source>
</evidence>
<sequence length="542" mass="60844">MRAFKHNRITLILLATGLLSMTPAAFAATVPAGTELAAEQTLVRNNGSEPSSLDPHKVESDVEANIIKDMFEGLVAVNVDGQVEPRLAEKWDEKDNTVWTFHLRPGVTWSDGTAITAQDIVWSWQRLVDPKTVSPYATYPANMHIVNAAEIAEGKKAPDTLGVKAINDTTLQVTLNQPNAAFLPMLAHQSMVPIDKILISRFGDKWTQPEHIVTSGPYKLSQWVVNERIVAQRNPRYWDDAHTVINTVTYLPIASETADVNRYKAGEIDITSTVPINQFASLKKTLGDQLNVTPQLATYYYQFNTTKPPFNDPRVRRALNMALDKDIIAQKVLGQGQRAAWVISQPEIGGVKLANPDYASWPMEKRISEAQKLLAAAGFGKDHPLSFSLLYNTQESHQRIAIAASSMWKKNLGVEVKLQNQEWKTMLDNMHTGNFDVVRYAWIADYDDASTFLNNFRTGDSENTSRYSSPVFDEALINASRAEKVADRGKYYQQAEDSLGQDVPAIPLYHYVRSHLVKPWVGGFNPDRLGYYYTKDMYIKKH</sequence>
<keyword evidence="8" id="KW-1185">Reference proteome</keyword>
<dbReference type="PIRSF" id="PIRSF002741">
    <property type="entry name" value="MppA"/>
    <property type="match status" value="1"/>
</dbReference>
<evidence type="ECO:0000256" key="3">
    <source>
        <dbReference type="ARBA" id="ARBA00022448"/>
    </source>
</evidence>
<name>A0A085AGE5_9ENTR</name>
<dbReference type="GO" id="GO:0043190">
    <property type="term" value="C:ATP-binding cassette (ABC) transporter complex"/>
    <property type="evidence" value="ECO:0007669"/>
    <property type="project" value="InterPro"/>
</dbReference>
<dbReference type="FunFam" id="3.90.76.10:FF:000001">
    <property type="entry name" value="Oligopeptide ABC transporter substrate-binding protein"/>
    <property type="match status" value="1"/>
</dbReference>
<dbReference type="GO" id="GO:1904680">
    <property type="term" value="F:peptide transmembrane transporter activity"/>
    <property type="evidence" value="ECO:0007669"/>
    <property type="project" value="TreeGrafter"/>
</dbReference>
<dbReference type="eggNOG" id="COG4166">
    <property type="taxonomic scope" value="Bacteria"/>
</dbReference>
<dbReference type="Proteomes" id="UP000028630">
    <property type="component" value="Unassembled WGS sequence"/>
</dbReference>
<evidence type="ECO:0000259" key="6">
    <source>
        <dbReference type="Pfam" id="PF00496"/>
    </source>
</evidence>
<dbReference type="InterPro" id="IPR000914">
    <property type="entry name" value="SBP_5_dom"/>
</dbReference>
<evidence type="ECO:0000256" key="1">
    <source>
        <dbReference type="ARBA" id="ARBA00004196"/>
    </source>
</evidence>
<keyword evidence="3" id="KW-0813">Transport</keyword>
<dbReference type="PANTHER" id="PTHR30290:SF10">
    <property type="entry name" value="PERIPLASMIC OLIGOPEPTIDE-BINDING PROTEIN-RELATED"/>
    <property type="match status" value="1"/>
</dbReference>